<evidence type="ECO:0000256" key="7">
    <source>
        <dbReference type="ARBA" id="ARBA00023010"/>
    </source>
</evidence>
<comment type="caution">
    <text evidence="13">The sequence shown here is derived from an EMBL/GenBank/DDBJ whole genome shotgun (WGS) entry which is preliminary data.</text>
</comment>
<comment type="caution">
    <text evidence="9">Lacks conserved residue(s) required for the propagation of feature annotation.</text>
</comment>
<feature type="domain" description="SecDF P1 head subdomain" evidence="12">
    <location>
        <begin position="164"/>
        <end position="261"/>
    </location>
</feature>
<evidence type="ECO:0000256" key="2">
    <source>
        <dbReference type="ARBA" id="ARBA00022448"/>
    </source>
</evidence>
<evidence type="ECO:0000256" key="6">
    <source>
        <dbReference type="ARBA" id="ARBA00022989"/>
    </source>
</evidence>
<dbReference type="Gene3D" id="3.30.70.3400">
    <property type="match status" value="1"/>
</dbReference>
<dbReference type="STRING" id="872965.SE16_03590"/>
<dbReference type="AlphaFoldDB" id="A0A0M8K8E4"/>
<feature type="domain" description="Protein translocase subunit SecDF P1" evidence="11">
    <location>
        <begin position="77"/>
        <end position="133"/>
    </location>
</feature>
<dbReference type="NCBIfam" id="TIGR01129">
    <property type="entry name" value="secD"/>
    <property type="match status" value="1"/>
</dbReference>
<keyword evidence="14" id="KW-1185">Reference proteome</keyword>
<keyword evidence="4 9" id="KW-0812">Transmembrane</keyword>
<proteinExistence type="inferred from homology"/>
<organism evidence="13 14">
    <name type="scientific">Ardenticatena maritima</name>
    <dbReference type="NCBI Taxonomy" id="872965"/>
    <lineage>
        <taxon>Bacteria</taxon>
        <taxon>Bacillati</taxon>
        <taxon>Chloroflexota</taxon>
        <taxon>Ardenticatenia</taxon>
        <taxon>Ardenticatenales</taxon>
        <taxon>Ardenticatenaceae</taxon>
        <taxon>Ardenticatena</taxon>
    </lineage>
</organism>
<dbReference type="FunFam" id="1.20.1640.10:FF:000004">
    <property type="entry name" value="Protein translocase subunit SecD"/>
    <property type="match status" value="1"/>
</dbReference>
<dbReference type="PRINTS" id="PR00702">
    <property type="entry name" value="ACRIFLAVINRP"/>
</dbReference>
<evidence type="ECO:0000256" key="1">
    <source>
        <dbReference type="ARBA" id="ARBA00004651"/>
    </source>
</evidence>
<reference evidence="13 14" key="1">
    <citation type="journal article" date="2015" name="Genome Announc.">
        <title>Draft Genome Sequence of a Heterotrophic Facultative Anaerobic Thermophilic Bacterium, Ardenticatena maritima Strain 110ST.</title>
        <authorList>
            <person name="Kawaichi S."/>
            <person name="Yoshida T."/>
            <person name="Sako Y."/>
            <person name="Nakamura R."/>
        </authorList>
    </citation>
    <scope>NUCLEOTIDE SEQUENCE [LARGE SCALE GENOMIC DNA]</scope>
    <source>
        <strain evidence="13 14">110S</strain>
    </source>
</reference>
<feature type="transmembrane region" description="Helical" evidence="9">
    <location>
        <begin position="411"/>
        <end position="434"/>
    </location>
</feature>
<keyword evidence="3 9" id="KW-1003">Cell membrane</keyword>
<keyword evidence="8 9" id="KW-0472">Membrane</keyword>
<feature type="transmembrane region" description="Helical" evidence="9">
    <location>
        <begin position="284"/>
        <end position="302"/>
    </location>
</feature>
<accession>A0A0M8K8E4</accession>
<sequence>MTRERLVELLLIALIGVAAIWLALPSTTTLTITNPLTGEVIFSRDVSYRRGLDLAGGLHVVLEADVPEGTEVSSDRMEAAREIIERRINALGTTEPIIQVAGNNRIVVDIPGVQNPDEVIATFGQTGLLEFIDAGTDTLVPGQEVVTDYPEPPADVPEGTKVYHTILTGADLETASVGFHPETNEPVVSFKFKDGEPTQKLREFTRNNVGRVMAIVLDKRVISAPVIRDEIPNGSGIIEGNFTLESARALEIQLRYGALPVPLKIVQVRTVGATLGEDSVQRSVLAGLIGVISVAIFMLLYYRLPGLLANLALIIYGAVSLSLFKLLPVTLTLAGIAGFILSIGMAVDANILIFERMKEELRSGKSLGAAARIGFRRAWPSIRDSNFSTLITCAILFWFGATFGASIVKGFAVTLAIGVIVSFFSAIFVTRIFLETVMGLGRVTREWWYGV</sequence>
<dbReference type="InterPro" id="IPR048631">
    <property type="entry name" value="SecD_1st"/>
</dbReference>
<dbReference type="Gene3D" id="3.30.1360.200">
    <property type="match status" value="1"/>
</dbReference>
<dbReference type="RefSeq" id="WP_054492486.1">
    <property type="nucleotide sequence ID" value="NZ_BBZA01000063.1"/>
</dbReference>
<dbReference type="Gene3D" id="1.20.1640.10">
    <property type="entry name" value="Multidrug efflux transporter AcrB transmembrane domain"/>
    <property type="match status" value="1"/>
</dbReference>
<feature type="domain" description="Protein export membrane protein SecD/SecF C-terminal" evidence="10">
    <location>
        <begin position="264"/>
        <end position="434"/>
    </location>
</feature>
<dbReference type="SUPFAM" id="SSF82866">
    <property type="entry name" value="Multidrug efflux transporter AcrB transmembrane domain"/>
    <property type="match status" value="1"/>
</dbReference>
<dbReference type="GO" id="GO:0005886">
    <property type="term" value="C:plasma membrane"/>
    <property type="evidence" value="ECO:0007669"/>
    <property type="project" value="UniProtKB-SubCell"/>
</dbReference>
<keyword evidence="2 9" id="KW-0813">Transport</keyword>
<evidence type="ECO:0000259" key="10">
    <source>
        <dbReference type="Pfam" id="PF02355"/>
    </source>
</evidence>
<dbReference type="HAMAP" id="MF_01463_B">
    <property type="entry name" value="SecD_B"/>
    <property type="match status" value="1"/>
</dbReference>
<dbReference type="Pfam" id="PF02355">
    <property type="entry name" value="SecD_SecF_C"/>
    <property type="match status" value="1"/>
</dbReference>
<dbReference type="NCBIfam" id="TIGR00916">
    <property type="entry name" value="2A0604s01"/>
    <property type="match status" value="1"/>
</dbReference>
<dbReference type="EMBL" id="BBZA01000063">
    <property type="protein sequence ID" value="GAP62579.1"/>
    <property type="molecule type" value="Genomic_DNA"/>
</dbReference>
<evidence type="ECO:0000256" key="8">
    <source>
        <dbReference type="ARBA" id="ARBA00023136"/>
    </source>
</evidence>
<evidence type="ECO:0000313" key="13">
    <source>
        <dbReference type="EMBL" id="GAP62579.1"/>
    </source>
</evidence>
<dbReference type="Pfam" id="PF21760">
    <property type="entry name" value="SecD_1st"/>
    <property type="match status" value="1"/>
</dbReference>
<comment type="subcellular location">
    <subcellularLocation>
        <location evidence="1 9">Cell membrane</location>
        <topology evidence="1 9">Multi-pass membrane protein</topology>
    </subcellularLocation>
</comment>
<reference evidence="14" key="2">
    <citation type="submission" date="2015-08" db="EMBL/GenBank/DDBJ databases">
        <title>Draft Genome Sequence of a Heterotrophic Facultative Anaerobic Bacterium Ardenticatena maritima Strain 110S.</title>
        <authorList>
            <person name="Kawaichi S."/>
            <person name="Yoshida T."/>
            <person name="Sako Y."/>
            <person name="Nakamura R."/>
        </authorList>
    </citation>
    <scope>NUCLEOTIDE SEQUENCE [LARGE SCALE GENOMIC DNA]</scope>
    <source>
        <strain evidence="14">110S</strain>
    </source>
</reference>
<evidence type="ECO:0000256" key="3">
    <source>
        <dbReference type="ARBA" id="ARBA00022475"/>
    </source>
</evidence>
<evidence type="ECO:0000313" key="14">
    <source>
        <dbReference type="Proteomes" id="UP000037784"/>
    </source>
</evidence>
<dbReference type="GO" id="GO:0043952">
    <property type="term" value="P:protein transport by the Sec complex"/>
    <property type="evidence" value="ECO:0007669"/>
    <property type="project" value="UniProtKB-UniRule"/>
</dbReference>
<dbReference type="InterPro" id="IPR022813">
    <property type="entry name" value="SecD/SecF_arch_bac"/>
</dbReference>
<comment type="similarity">
    <text evidence="9">Belongs to the SecD/SecF family. SecD subfamily.</text>
</comment>
<name>A0A0M8K8E4_9CHLR</name>
<dbReference type="Pfam" id="PF22599">
    <property type="entry name" value="SecDF_P1_head"/>
    <property type="match status" value="1"/>
</dbReference>
<protein>
    <recommendedName>
        <fullName evidence="9">Protein translocase subunit SecD</fullName>
    </recommendedName>
</protein>
<dbReference type="InParanoid" id="A0A0M8K8E4"/>
<feature type="transmembrane region" description="Helical" evidence="9">
    <location>
        <begin position="333"/>
        <end position="354"/>
    </location>
</feature>
<keyword evidence="5 9" id="KW-0653">Protein transport</keyword>
<evidence type="ECO:0000256" key="4">
    <source>
        <dbReference type="ARBA" id="ARBA00022692"/>
    </source>
</evidence>
<comment type="function">
    <text evidence="9">Part of the Sec protein translocase complex. Interacts with the SecYEG preprotein conducting channel. SecDF uses the proton motive force (PMF) to complete protein translocation after the ATP-dependent function of SecA.</text>
</comment>
<keyword evidence="7 9" id="KW-0811">Translocation</keyword>
<dbReference type="OrthoDB" id="9805019at2"/>
<feature type="transmembrane region" description="Helical" evidence="9">
    <location>
        <begin position="307"/>
        <end position="327"/>
    </location>
</feature>
<dbReference type="InterPro" id="IPR054384">
    <property type="entry name" value="SecDF_P1_head"/>
</dbReference>
<dbReference type="Proteomes" id="UP000037784">
    <property type="component" value="Unassembled WGS sequence"/>
</dbReference>
<dbReference type="GO" id="GO:0015450">
    <property type="term" value="F:protein-transporting ATPase activity"/>
    <property type="evidence" value="ECO:0007669"/>
    <property type="project" value="InterPro"/>
</dbReference>
<keyword evidence="6 9" id="KW-1133">Transmembrane helix</keyword>
<evidence type="ECO:0000259" key="12">
    <source>
        <dbReference type="Pfam" id="PF22599"/>
    </source>
</evidence>
<dbReference type="InterPro" id="IPR005791">
    <property type="entry name" value="SecD"/>
</dbReference>
<dbReference type="PANTHER" id="PTHR30081:SF1">
    <property type="entry name" value="PROTEIN TRANSLOCASE SUBUNIT SECD"/>
    <property type="match status" value="1"/>
</dbReference>
<evidence type="ECO:0000256" key="5">
    <source>
        <dbReference type="ARBA" id="ARBA00022927"/>
    </source>
</evidence>
<dbReference type="GO" id="GO:0006605">
    <property type="term" value="P:protein targeting"/>
    <property type="evidence" value="ECO:0007669"/>
    <property type="project" value="UniProtKB-UniRule"/>
</dbReference>
<dbReference type="PANTHER" id="PTHR30081">
    <property type="entry name" value="PROTEIN-EXPORT MEMBRANE PROTEIN SEC"/>
    <property type="match status" value="1"/>
</dbReference>
<dbReference type="FunCoup" id="A0A0M8K8E4">
    <property type="interactions" value="119"/>
</dbReference>
<dbReference type="GO" id="GO:0065002">
    <property type="term" value="P:intracellular protein transmembrane transport"/>
    <property type="evidence" value="ECO:0007669"/>
    <property type="project" value="UniProtKB-UniRule"/>
</dbReference>
<dbReference type="InterPro" id="IPR048634">
    <property type="entry name" value="SecD_SecF_C"/>
</dbReference>
<dbReference type="InterPro" id="IPR001036">
    <property type="entry name" value="Acrflvin-R"/>
</dbReference>
<evidence type="ECO:0000256" key="9">
    <source>
        <dbReference type="HAMAP-Rule" id="MF_01463"/>
    </source>
</evidence>
<gene>
    <name evidence="9 13" type="primary">secD</name>
    <name evidence="13" type="ORF">ARMA_1002</name>
</gene>
<dbReference type="InterPro" id="IPR055344">
    <property type="entry name" value="SecD_SecF_C_bact"/>
</dbReference>
<evidence type="ECO:0000259" key="11">
    <source>
        <dbReference type="Pfam" id="PF21760"/>
    </source>
</evidence>
<feature type="transmembrane region" description="Helical" evidence="9">
    <location>
        <begin position="386"/>
        <end position="405"/>
    </location>
</feature>
<comment type="subunit">
    <text evidence="9">Forms a complex with SecF. Part of the essential Sec protein translocation apparatus which comprises SecA, SecYEG and auxiliary proteins SecDF. Other proteins may also be involved.</text>
</comment>